<name>A0A1I4DAC1_9BACL</name>
<dbReference type="EMBL" id="FORT01000023">
    <property type="protein sequence ID" value="SFK89317.1"/>
    <property type="molecule type" value="Genomic_DNA"/>
</dbReference>
<dbReference type="SUPFAM" id="SSF56601">
    <property type="entry name" value="beta-lactamase/transpeptidase-like"/>
    <property type="match status" value="1"/>
</dbReference>
<feature type="domain" description="Beta-lactamase-related" evidence="1">
    <location>
        <begin position="62"/>
        <end position="306"/>
    </location>
</feature>
<evidence type="ECO:0000259" key="1">
    <source>
        <dbReference type="Pfam" id="PF00144"/>
    </source>
</evidence>
<protein>
    <recommendedName>
        <fullName evidence="1">Beta-lactamase-related domain-containing protein</fullName>
    </recommendedName>
</protein>
<dbReference type="AlphaFoldDB" id="A0A1I4DAC1"/>
<dbReference type="STRING" id="1884381.SAMN05518846_1234"/>
<evidence type="ECO:0000313" key="3">
    <source>
        <dbReference type="Proteomes" id="UP000198915"/>
    </source>
</evidence>
<dbReference type="InterPro" id="IPR001466">
    <property type="entry name" value="Beta-lactam-related"/>
</dbReference>
<accession>A0A1I4DAC1</accession>
<dbReference type="Pfam" id="PF00144">
    <property type="entry name" value="Beta-lactamase"/>
    <property type="match status" value="1"/>
</dbReference>
<dbReference type="InterPro" id="IPR012338">
    <property type="entry name" value="Beta-lactam/transpept-like"/>
</dbReference>
<dbReference type="PANTHER" id="PTHR43283">
    <property type="entry name" value="BETA-LACTAMASE-RELATED"/>
    <property type="match status" value="1"/>
</dbReference>
<proteinExistence type="predicted"/>
<dbReference type="RefSeq" id="WP_092276257.1">
    <property type="nucleotide sequence ID" value="NZ_FORT01000023.1"/>
</dbReference>
<organism evidence="2 3">
    <name type="scientific">Brevibacillus centrosporus</name>
    <dbReference type="NCBI Taxonomy" id="54910"/>
    <lineage>
        <taxon>Bacteria</taxon>
        <taxon>Bacillati</taxon>
        <taxon>Bacillota</taxon>
        <taxon>Bacilli</taxon>
        <taxon>Bacillales</taxon>
        <taxon>Paenibacillaceae</taxon>
        <taxon>Brevibacillus</taxon>
    </lineage>
</organism>
<dbReference type="PANTHER" id="PTHR43283:SF7">
    <property type="entry name" value="BETA-LACTAMASE-RELATED DOMAIN-CONTAINING PROTEIN"/>
    <property type="match status" value="1"/>
</dbReference>
<evidence type="ECO:0000313" key="2">
    <source>
        <dbReference type="EMBL" id="SFK89317.1"/>
    </source>
</evidence>
<dbReference type="InterPro" id="IPR050789">
    <property type="entry name" value="Diverse_Enzym_Activities"/>
</dbReference>
<reference evidence="3" key="1">
    <citation type="submission" date="2016-10" db="EMBL/GenBank/DDBJ databases">
        <authorList>
            <person name="Varghese N."/>
            <person name="Submissions S."/>
        </authorList>
    </citation>
    <scope>NUCLEOTIDE SEQUENCE [LARGE SCALE GENOMIC DNA]</scope>
    <source>
        <strain evidence="3">OK042</strain>
    </source>
</reference>
<sequence>MISSFFPTAGSDDRQVDRELLLAFEKRLRKEKVLSCLVIKNGSLFLEYYKNKKLAAKLQKTNSCTKSFVATLMGVALDQGVISDLDTPISEYFPALHHKSVDPIKRSITLYHLLTMTAGFDWPEFGEWKSFPHMFYSSDWVRFVLERPLIHEPGEKMNYNSGCSHLLSAVLQKASGVSTYDFAKKHLLEPLKIHNSYWYTDGQGIPNGGDGLRITTMDMAKLGLLYLQKGQLKEKQVVSSNWIQEFIKPRFLTYERIGSYGCHWWSARIDPEKDWTDDNWFYFALGFGGQYILVVPSLEMVVVFTSELYDQSLLPLSLFREYVLPAVVTKAAAD</sequence>
<dbReference type="Gene3D" id="3.40.710.10">
    <property type="entry name" value="DD-peptidase/beta-lactamase superfamily"/>
    <property type="match status" value="1"/>
</dbReference>
<dbReference type="Proteomes" id="UP000198915">
    <property type="component" value="Unassembled WGS sequence"/>
</dbReference>
<keyword evidence="3" id="KW-1185">Reference proteome</keyword>
<gene>
    <name evidence="2" type="ORF">SAMN05518846_1234</name>
</gene>